<evidence type="ECO:0000259" key="2">
    <source>
        <dbReference type="Pfam" id="PF19573"/>
    </source>
</evidence>
<dbReference type="RefSeq" id="WP_109357869.1">
    <property type="nucleotide sequence ID" value="NZ_QFRJ01000001.1"/>
</dbReference>
<evidence type="ECO:0000256" key="1">
    <source>
        <dbReference type="SAM" id="SignalP"/>
    </source>
</evidence>
<dbReference type="Pfam" id="PF19573">
    <property type="entry name" value="DUF6089"/>
    <property type="match status" value="1"/>
</dbReference>
<dbReference type="InterPro" id="IPR045743">
    <property type="entry name" value="DUF6089"/>
</dbReference>
<gene>
    <name evidence="3" type="ORF">DIT68_00550</name>
</gene>
<feature type="domain" description="DUF6089" evidence="2">
    <location>
        <begin position="35"/>
        <end position="237"/>
    </location>
</feature>
<name>A0A2U2XG59_9FLAO</name>
<feature type="chain" id="PRO_5015415182" description="DUF6089 domain-containing protein" evidence="1">
    <location>
        <begin position="19"/>
        <end position="314"/>
    </location>
</feature>
<protein>
    <recommendedName>
        <fullName evidence="2">DUF6089 domain-containing protein</fullName>
    </recommendedName>
</protein>
<feature type="signal peptide" evidence="1">
    <location>
        <begin position="1"/>
        <end position="18"/>
    </location>
</feature>
<comment type="caution">
    <text evidence="3">The sequence shown here is derived from an EMBL/GenBank/DDBJ whole genome shotgun (WGS) entry which is preliminary data.</text>
</comment>
<dbReference type="EMBL" id="QFRJ01000001">
    <property type="protein sequence ID" value="PWH86788.1"/>
    <property type="molecule type" value="Genomic_DNA"/>
</dbReference>
<accession>A0A2U2XG59</accession>
<dbReference type="Proteomes" id="UP000245370">
    <property type="component" value="Unassembled WGS sequence"/>
</dbReference>
<dbReference type="OrthoDB" id="654178at2"/>
<evidence type="ECO:0000313" key="4">
    <source>
        <dbReference type="Proteomes" id="UP000245370"/>
    </source>
</evidence>
<proteinExistence type="predicted"/>
<organism evidence="3 4">
    <name type="scientific">Brumimicrobium oceani</name>
    <dbReference type="NCBI Taxonomy" id="2100725"/>
    <lineage>
        <taxon>Bacteria</taxon>
        <taxon>Pseudomonadati</taxon>
        <taxon>Bacteroidota</taxon>
        <taxon>Flavobacteriia</taxon>
        <taxon>Flavobacteriales</taxon>
        <taxon>Crocinitomicaceae</taxon>
        <taxon>Brumimicrobium</taxon>
    </lineage>
</organism>
<sequence length="314" mass="35283">MRRILLFFLVLSSSIVFGQNSGGFGNSKNWSLNKHEVFFNIGSTHFLGDLGGLNREGTQKSLVDLDLSSTRIGGGIGYRFRFHPRWATSTQLQFGIVSGADANTDEVIRRSRNLSFRSPILELSQRVEFIVLSKEEGGARYSRLGTKGRSTKADMLYVFSGISGFYYNPQTQINGSWTNLRPLRTEGQGLPGGQEEYGKFSIAIPMGIGLKFAIGKFWRLGMEVSFNKTFTDYIDDVSTDYYDPEVLAKKVGKDAVYAADPSIENHTWFTAGQQRGNPDDKDAYIFTNLTVTRNITYKKTRGMSRGRWNGRTKF</sequence>
<keyword evidence="1" id="KW-0732">Signal</keyword>
<reference evidence="3 4" key="2">
    <citation type="submission" date="2018-05" db="EMBL/GenBank/DDBJ databases">
        <authorList>
            <person name="Lanie J.A."/>
            <person name="Ng W.-L."/>
            <person name="Kazmierczak K.M."/>
            <person name="Andrzejewski T.M."/>
            <person name="Davidsen T.M."/>
            <person name="Wayne K.J."/>
            <person name="Tettelin H."/>
            <person name="Glass J.I."/>
            <person name="Rusch D."/>
            <person name="Podicherti R."/>
            <person name="Tsui H.-C.T."/>
            <person name="Winkler M.E."/>
        </authorList>
    </citation>
    <scope>NUCLEOTIDE SEQUENCE [LARGE SCALE GENOMIC DNA]</scope>
    <source>
        <strain evidence="3 4">C305</strain>
    </source>
</reference>
<keyword evidence="4" id="KW-1185">Reference proteome</keyword>
<dbReference type="AlphaFoldDB" id="A0A2U2XG59"/>
<reference evidence="3 4" key="1">
    <citation type="submission" date="2018-05" db="EMBL/GenBank/DDBJ databases">
        <title>Brumimicrobium oceani sp. nov., isolated from coastal sediment.</title>
        <authorList>
            <person name="Kou Y."/>
        </authorList>
    </citation>
    <scope>NUCLEOTIDE SEQUENCE [LARGE SCALE GENOMIC DNA]</scope>
    <source>
        <strain evidence="3 4">C305</strain>
    </source>
</reference>
<evidence type="ECO:0000313" key="3">
    <source>
        <dbReference type="EMBL" id="PWH86788.1"/>
    </source>
</evidence>